<dbReference type="InterPro" id="IPR033315">
    <property type="entry name" value="Fan1-like"/>
</dbReference>
<keyword evidence="1" id="KW-0227">DNA damage</keyword>
<dbReference type="InParanoid" id="A0A078ASZ9"/>
<dbReference type="GO" id="GO:0070336">
    <property type="term" value="F:flap-structured DNA binding"/>
    <property type="evidence" value="ECO:0007669"/>
    <property type="project" value="TreeGrafter"/>
</dbReference>
<dbReference type="EMBL" id="CCKQ01013886">
    <property type="protein sequence ID" value="CDW85590.1"/>
    <property type="molecule type" value="Genomic_DNA"/>
</dbReference>
<keyword evidence="1" id="KW-0460">Magnesium</keyword>
<name>A0A078ASZ9_STYLE</name>
<proteinExistence type="inferred from homology"/>
<feature type="coiled-coil region" evidence="2">
    <location>
        <begin position="261"/>
        <end position="297"/>
    </location>
</feature>
<keyword evidence="1" id="KW-0479">Metal-binding</keyword>
<protein>
    <recommendedName>
        <fullName evidence="1">Fanconi-associated nuclease</fullName>
        <ecNumber evidence="1">3.1.4.1</ecNumber>
    </recommendedName>
</protein>
<evidence type="ECO:0000256" key="3">
    <source>
        <dbReference type="SAM" id="MobiDB-lite"/>
    </source>
</evidence>
<evidence type="ECO:0000313" key="5">
    <source>
        <dbReference type="Proteomes" id="UP000039865"/>
    </source>
</evidence>
<organism evidence="4 5">
    <name type="scientific">Stylonychia lemnae</name>
    <name type="common">Ciliate</name>
    <dbReference type="NCBI Taxonomy" id="5949"/>
    <lineage>
        <taxon>Eukaryota</taxon>
        <taxon>Sar</taxon>
        <taxon>Alveolata</taxon>
        <taxon>Ciliophora</taxon>
        <taxon>Intramacronucleata</taxon>
        <taxon>Spirotrichea</taxon>
        <taxon>Stichotrichia</taxon>
        <taxon>Sporadotrichida</taxon>
        <taxon>Oxytrichidae</taxon>
        <taxon>Stylonychinae</taxon>
        <taxon>Stylonychia</taxon>
    </lineage>
</organism>
<evidence type="ECO:0000256" key="1">
    <source>
        <dbReference type="RuleBase" id="RU365033"/>
    </source>
</evidence>
<dbReference type="GO" id="GO:0008409">
    <property type="term" value="F:5'-3' exonuclease activity"/>
    <property type="evidence" value="ECO:0007669"/>
    <property type="project" value="TreeGrafter"/>
</dbReference>
<gene>
    <name evidence="4" type="primary">Contig10516.g11225</name>
    <name evidence="4" type="ORF">STYLEM_14672</name>
</gene>
<keyword evidence="1" id="KW-0234">DNA repair</keyword>
<comment type="cofactor">
    <cofactor evidence="1">
        <name>Mg(2+)</name>
        <dbReference type="ChEBI" id="CHEBI:18420"/>
    </cofactor>
    <cofactor evidence="1">
        <name>Mn(2+)</name>
        <dbReference type="ChEBI" id="CHEBI:29035"/>
    </cofactor>
</comment>
<dbReference type="Gene3D" id="3.30.70.2330">
    <property type="match status" value="1"/>
</dbReference>
<reference evidence="4 5" key="1">
    <citation type="submission" date="2014-06" db="EMBL/GenBank/DDBJ databases">
        <authorList>
            <person name="Swart Estienne"/>
        </authorList>
    </citation>
    <scope>NUCLEOTIDE SEQUENCE [LARGE SCALE GENOMIC DNA]</scope>
    <source>
        <strain evidence="4 5">130c</strain>
    </source>
</reference>
<dbReference type="Proteomes" id="UP000039865">
    <property type="component" value="Unassembled WGS sequence"/>
</dbReference>
<sequence length="629" mass="73737">MEKSKANKKGLQLITTFFKQQKNQELNQSTQIAEEIKQKETQSKDKNAQSQELSEVTVHDYGKHKTQVKRKSQPFQPKGIIFPIRIKFPIVAKFLCHAGQADKWINFHQAHHIFIEREPKNKYDQKAIKVGVKQHESFLLADGQSFSHNLIQDKEEVEKQQNNEDYEKYLQTFYLGYAPKDIAYNLSVILDNPKIFNTENVIYSTQGKQSFIEVDIHLQQKVLRDQRIPKGQNYQLKRLPGMPAYMRQAVYATAKNNLNKNVQGSIDIEELEEQIQQEEEEVKNQEEQELLNQERIKNEQNKYNRNFILVIETVKNYPNLFDESEKEMLDIYVKKISSNAQTILARLMLRKRKWFNSAVHLAKYFSDQNTINEALTELETFDFIQADMKVIENLLRQLQNQDEQPQLEELVEFLEDITSQKLQDINKFINKTIKGVRIENYVNVLEVGLNPFYGFQNHLEGMSFGNDIDSLDKKIRQLYDLNKKLTKRFSGMISEYMLDNQKKFKQAINKRNVIHKILRKIQALLMIENGSKDMTLNQSVNLSMLSSNDNQHNLLRFFTFQQQSLLDVNFTQVGENKSQSEKKKVQNLPQFDKIRQKLEDIMKGIRIIINGNNEQILFKIAGNIDGLLS</sequence>
<keyword evidence="1" id="KW-0464">Manganese</keyword>
<keyword evidence="1" id="KW-0540">Nuclease</keyword>
<comment type="function">
    <text evidence="1">Nuclease required for the repair of DNA interstrand cross-links (ICL). Acts as a 5'-3' exonuclease that anchors at a cut end of DNA and cleaves DNA successively at every third nucleotide, allowing to excise an ICL from one strand through flanking incisions.</text>
</comment>
<keyword evidence="1" id="KW-0539">Nucleus</keyword>
<dbReference type="GO" id="GO:0005634">
    <property type="term" value="C:nucleus"/>
    <property type="evidence" value="ECO:0007669"/>
    <property type="project" value="UniProtKB-SubCell"/>
</dbReference>
<keyword evidence="1" id="KW-0378">Hydrolase</keyword>
<feature type="region of interest" description="Disordered" evidence="3">
    <location>
        <begin position="35"/>
        <end position="72"/>
    </location>
</feature>
<dbReference type="PANTHER" id="PTHR15749">
    <property type="entry name" value="FANCONI-ASSOCIATED NUCLEASE 1"/>
    <property type="match status" value="1"/>
</dbReference>
<dbReference type="AlphaFoldDB" id="A0A078ASZ9"/>
<dbReference type="GO" id="GO:0017108">
    <property type="term" value="F:5'-flap endonuclease activity"/>
    <property type="evidence" value="ECO:0007669"/>
    <property type="project" value="TreeGrafter"/>
</dbReference>
<feature type="compositionally biased region" description="Basic and acidic residues" evidence="3">
    <location>
        <begin position="35"/>
        <end position="47"/>
    </location>
</feature>
<accession>A0A078ASZ9</accession>
<dbReference type="GO" id="GO:0046872">
    <property type="term" value="F:metal ion binding"/>
    <property type="evidence" value="ECO:0007669"/>
    <property type="project" value="UniProtKB-KW"/>
</dbReference>
<keyword evidence="5" id="KW-1185">Reference proteome</keyword>
<comment type="similarity">
    <text evidence="1">Belongs to the FAN1 family.</text>
</comment>
<dbReference type="GO" id="GO:0036297">
    <property type="term" value="P:interstrand cross-link repair"/>
    <property type="evidence" value="ECO:0007669"/>
    <property type="project" value="InterPro"/>
</dbReference>
<evidence type="ECO:0000256" key="2">
    <source>
        <dbReference type="SAM" id="Coils"/>
    </source>
</evidence>
<comment type="subcellular location">
    <subcellularLocation>
        <location evidence="1">Nucleus</location>
    </subcellularLocation>
</comment>
<evidence type="ECO:0000313" key="4">
    <source>
        <dbReference type="EMBL" id="CDW85590.1"/>
    </source>
</evidence>
<dbReference type="GO" id="GO:0004528">
    <property type="term" value="F:phosphodiesterase I activity"/>
    <property type="evidence" value="ECO:0007669"/>
    <property type="project" value="UniProtKB-EC"/>
</dbReference>
<comment type="catalytic activity">
    <reaction evidence="1">
        <text>Hydrolytically removes 5'-nucleotides successively from the 3'-hydroxy termini of 3'-hydroxy-terminated oligonucleotides.</text>
        <dbReference type="EC" id="3.1.4.1"/>
    </reaction>
</comment>
<dbReference type="EC" id="3.1.4.1" evidence="1"/>
<keyword evidence="2" id="KW-0175">Coiled coil</keyword>
<dbReference type="PANTHER" id="PTHR15749:SF4">
    <property type="entry name" value="FANCONI-ASSOCIATED NUCLEASE 1"/>
    <property type="match status" value="1"/>
</dbReference>